<dbReference type="InterPro" id="IPR021205">
    <property type="entry name" value="Lanti_perm_SpaE/MutE/EpiE-like"/>
</dbReference>
<evidence type="ECO:0000313" key="2">
    <source>
        <dbReference type="EMBL" id="PPV17985.1"/>
    </source>
</evidence>
<name>A0A2S7FFG5_CLOBU</name>
<dbReference type="Proteomes" id="UP000238081">
    <property type="component" value="Unassembled WGS sequence"/>
</dbReference>
<feature type="transmembrane region" description="Helical" evidence="1">
    <location>
        <begin position="47"/>
        <end position="67"/>
    </location>
</feature>
<comment type="caution">
    <text evidence="2">The sequence shown here is derived from an EMBL/GenBank/DDBJ whole genome shotgun (WGS) entry which is preliminary data.</text>
</comment>
<dbReference type="CDD" id="cd21807">
    <property type="entry name" value="ABC-2_lan_permease_MutE_EpiE-like"/>
    <property type="match status" value="1"/>
</dbReference>
<feature type="transmembrane region" description="Helical" evidence="1">
    <location>
        <begin position="129"/>
        <end position="150"/>
    </location>
</feature>
<feature type="transmembrane region" description="Helical" evidence="1">
    <location>
        <begin position="20"/>
        <end position="41"/>
    </location>
</feature>
<proteinExistence type="predicted"/>
<feature type="transmembrane region" description="Helical" evidence="1">
    <location>
        <begin position="87"/>
        <end position="109"/>
    </location>
</feature>
<keyword evidence="1" id="KW-0472">Membrane</keyword>
<feature type="transmembrane region" description="Helical" evidence="1">
    <location>
        <begin position="157"/>
        <end position="181"/>
    </location>
</feature>
<keyword evidence="1" id="KW-1133">Transmembrane helix</keyword>
<sequence length="249" mass="28498">MFKYIISENMKIKRTFAKRLMFIAPFMIIVFSTLMAGPYFQIDIYNWWYTIIFPGVLAVECLLLLNIDGKNKNKGVLSLNVNLKKVWVSKVVVAIKNITISCFLIFIAAQTSIYVSPFESISNINFINGFLAFIVMILTSMWLIPVYFFVGKKIGLFPAVIISMCAGIFSIITAVESWWWVNPLSYTARLMCPILKILPNGLMAVKDSQTFKPELLEISQIPFAIVVSIILFAVFTYMTAKWYEKQEAR</sequence>
<dbReference type="RefSeq" id="WP_043661677.1">
    <property type="nucleotide sequence ID" value="NZ_JSEG01000001.1"/>
</dbReference>
<dbReference type="AlphaFoldDB" id="A0A2S7FFG5"/>
<evidence type="ECO:0000256" key="1">
    <source>
        <dbReference type="SAM" id="Phobius"/>
    </source>
</evidence>
<organism evidence="2 3">
    <name type="scientific">Clostridium butyricum</name>
    <dbReference type="NCBI Taxonomy" id="1492"/>
    <lineage>
        <taxon>Bacteria</taxon>
        <taxon>Bacillati</taxon>
        <taxon>Bacillota</taxon>
        <taxon>Clostridia</taxon>
        <taxon>Eubacteriales</taxon>
        <taxon>Clostridiaceae</taxon>
        <taxon>Clostridium</taxon>
    </lineage>
</organism>
<dbReference type="NCBIfam" id="TIGR03732">
    <property type="entry name" value="lanti_perm_MutE"/>
    <property type="match status" value="1"/>
</dbReference>
<protein>
    <submittedName>
        <fullName evidence="2">Bacteriocin ABC transporter permease</fullName>
    </submittedName>
</protein>
<keyword evidence="1" id="KW-0812">Transmembrane</keyword>
<dbReference type="EMBL" id="LRDH01000001">
    <property type="protein sequence ID" value="PPV17985.1"/>
    <property type="molecule type" value="Genomic_DNA"/>
</dbReference>
<gene>
    <name evidence="2" type="ORF">AWN73_00845</name>
</gene>
<reference evidence="2 3" key="1">
    <citation type="submission" date="2016-01" db="EMBL/GenBank/DDBJ databases">
        <title>Characterization of the Clostridium difficile lineages that are prevalent in Hong Kong and China.</title>
        <authorList>
            <person name="Kwok J.S.-L."/>
            <person name="Lam W.-Y."/>
            <person name="Ip M."/>
            <person name="Chan T.-F."/>
            <person name="Hawkey P.M."/>
            <person name="Tsui S.K.-W."/>
        </authorList>
    </citation>
    <scope>NUCLEOTIDE SEQUENCE [LARGE SCALE GENOMIC DNA]</scope>
    <source>
        <strain evidence="2 3">300064</strain>
    </source>
</reference>
<evidence type="ECO:0000313" key="3">
    <source>
        <dbReference type="Proteomes" id="UP000238081"/>
    </source>
</evidence>
<accession>A0A2S7FFG5</accession>
<feature type="transmembrane region" description="Helical" evidence="1">
    <location>
        <begin position="221"/>
        <end position="240"/>
    </location>
</feature>